<proteinExistence type="predicted"/>
<organism evidence="1 2">
    <name type="scientific">Paenibacillus solani</name>
    <dbReference type="NCBI Taxonomy" id="1705565"/>
    <lineage>
        <taxon>Bacteria</taxon>
        <taxon>Bacillati</taxon>
        <taxon>Bacillota</taxon>
        <taxon>Bacilli</taxon>
        <taxon>Bacillales</taxon>
        <taxon>Paenibacillaceae</taxon>
        <taxon>Paenibacillus</taxon>
    </lineage>
</organism>
<keyword evidence="2" id="KW-1185">Reference proteome</keyword>
<accession>A0A0M1P7M6</accession>
<dbReference type="EMBL" id="LIUT01000001">
    <property type="protein sequence ID" value="KOR90392.1"/>
    <property type="molecule type" value="Genomic_DNA"/>
</dbReference>
<evidence type="ECO:0000313" key="1">
    <source>
        <dbReference type="EMBL" id="KOR90392.1"/>
    </source>
</evidence>
<evidence type="ECO:0000313" key="2">
    <source>
        <dbReference type="Proteomes" id="UP000036932"/>
    </source>
</evidence>
<reference evidence="2" key="1">
    <citation type="submission" date="2015-08" db="EMBL/GenBank/DDBJ databases">
        <title>Genome sequencing project for genomic taxonomy and phylogenomics of Bacillus-like bacteria.</title>
        <authorList>
            <person name="Liu B."/>
            <person name="Wang J."/>
            <person name="Zhu Y."/>
            <person name="Liu G."/>
            <person name="Chen Q."/>
            <person name="Chen Z."/>
            <person name="Lan J."/>
            <person name="Che J."/>
            <person name="Ge C."/>
            <person name="Shi H."/>
            <person name="Pan Z."/>
            <person name="Liu X."/>
        </authorList>
    </citation>
    <scope>NUCLEOTIDE SEQUENCE [LARGE SCALE GENOMIC DNA]</scope>
    <source>
        <strain evidence="2">FJAT-22460</strain>
    </source>
</reference>
<gene>
    <name evidence="1" type="ORF">AM231_15510</name>
</gene>
<comment type="caution">
    <text evidence="1">The sequence shown here is derived from an EMBL/GenBank/DDBJ whole genome shotgun (WGS) entry which is preliminary data.</text>
</comment>
<name>A0A0M1P7M6_9BACL</name>
<dbReference type="AlphaFoldDB" id="A0A0M1P7M6"/>
<dbReference type="PATRIC" id="fig|1705565.3.peg.5176"/>
<protein>
    <submittedName>
        <fullName evidence="1">Uncharacterized protein</fullName>
    </submittedName>
</protein>
<sequence>MHVFKREIKEKMIRNFESKHPDLLLYLDNPYISELLDGIFDVVAEEICDLKNDSVSIKDLNRRRY</sequence>
<dbReference type="Proteomes" id="UP000036932">
    <property type="component" value="Unassembled WGS sequence"/>
</dbReference>